<feature type="region of interest" description="Disordered" evidence="1">
    <location>
        <begin position="163"/>
        <end position="279"/>
    </location>
</feature>
<dbReference type="RefSeq" id="WP_373320418.1">
    <property type="nucleotide sequence ID" value="NZ_BOPG01000072.1"/>
</dbReference>
<evidence type="ECO:0000256" key="1">
    <source>
        <dbReference type="SAM" id="MobiDB-lite"/>
    </source>
</evidence>
<dbReference type="Pfam" id="PF10935">
    <property type="entry name" value="DUF2637"/>
    <property type="match status" value="1"/>
</dbReference>
<feature type="transmembrane region" description="Helical" evidence="2">
    <location>
        <begin position="38"/>
        <end position="57"/>
    </location>
</feature>
<dbReference type="Proteomes" id="UP000612585">
    <property type="component" value="Unassembled WGS sequence"/>
</dbReference>
<feature type="transmembrane region" description="Helical" evidence="2">
    <location>
        <begin position="96"/>
        <end position="117"/>
    </location>
</feature>
<accession>A0A8J3ZFM9</accession>
<sequence length="279" mass="29304">MQVWRPLGLRPDGLKPAEQAGQVRGGAADAAHLARLRWAVRAVLTLGVIASIAANVLHARPNLISQMIAAWPPLALLLTVELISRVPADRRWLANLRLIAAAAIAGIAAWVSYWHMVGVAAHYGETDAAASYLLPISVDGLVVVASISLVEIAGRIRTCNNHPQPAATPAHSPQVSSAQPGTDPMVTNPVAASPPKVATASQPAPDVSPRVVAGAEADPTGAHHRGGTTSAHRSMEATPDEPTPSPAHRDDRRHQSGGRCRPGPFRRDGRRTAPARPGR</sequence>
<dbReference type="AlphaFoldDB" id="A0A8J3ZFM9"/>
<keyword evidence="2" id="KW-0472">Membrane</keyword>
<proteinExistence type="predicted"/>
<comment type="caution">
    <text evidence="3">The sequence shown here is derived from an EMBL/GenBank/DDBJ whole genome shotgun (WGS) entry which is preliminary data.</text>
</comment>
<keyword evidence="4" id="KW-1185">Reference proteome</keyword>
<feature type="transmembrane region" description="Helical" evidence="2">
    <location>
        <begin position="129"/>
        <end position="150"/>
    </location>
</feature>
<keyword evidence="2" id="KW-0812">Transmembrane</keyword>
<evidence type="ECO:0000313" key="4">
    <source>
        <dbReference type="Proteomes" id="UP000612585"/>
    </source>
</evidence>
<reference evidence="3" key="1">
    <citation type="submission" date="2021-01" db="EMBL/GenBank/DDBJ databases">
        <title>Whole genome shotgun sequence of Virgisporangium aurantiacum NBRC 16421.</title>
        <authorList>
            <person name="Komaki H."/>
            <person name="Tamura T."/>
        </authorList>
    </citation>
    <scope>NUCLEOTIDE SEQUENCE</scope>
    <source>
        <strain evidence="3">NBRC 16421</strain>
    </source>
</reference>
<evidence type="ECO:0000256" key="2">
    <source>
        <dbReference type="SAM" id="Phobius"/>
    </source>
</evidence>
<keyword evidence="2" id="KW-1133">Transmembrane helix</keyword>
<feature type="compositionally biased region" description="Polar residues" evidence="1">
    <location>
        <begin position="171"/>
        <end position="180"/>
    </location>
</feature>
<evidence type="ECO:0008006" key="5">
    <source>
        <dbReference type="Google" id="ProtNLM"/>
    </source>
</evidence>
<gene>
    <name evidence="3" type="ORF">Vau01_095330</name>
</gene>
<organism evidence="3 4">
    <name type="scientific">Virgisporangium aurantiacum</name>
    <dbReference type="NCBI Taxonomy" id="175570"/>
    <lineage>
        <taxon>Bacteria</taxon>
        <taxon>Bacillati</taxon>
        <taxon>Actinomycetota</taxon>
        <taxon>Actinomycetes</taxon>
        <taxon>Micromonosporales</taxon>
        <taxon>Micromonosporaceae</taxon>
        <taxon>Virgisporangium</taxon>
    </lineage>
</organism>
<name>A0A8J3ZFM9_9ACTN</name>
<evidence type="ECO:0000313" key="3">
    <source>
        <dbReference type="EMBL" id="GIJ62017.1"/>
    </source>
</evidence>
<protein>
    <recommendedName>
        <fullName evidence="5">DUF2637 domain-containing protein</fullName>
    </recommendedName>
</protein>
<dbReference type="InterPro" id="IPR021235">
    <property type="entry name" value="DUF2637"/>
</dbReference>
<dbReference type="EMBL" id="BOPG01000072">
    <property type="protein sequence ID" value="GIJ62017.1"/>
    <property type="molecule type" value="Genomic_DNA"/>
</dbReference>
<feature type="transmembrane region" description="Helical" evidence="2">
    <location>
        <begin position="63"/>
        <end position="84"/>
    </location>
</feature>